<evidence type="ECO:0000256" key="3">
    <source>
        <dbReference type="ARBA" id="ARBA00022448"/>
    </source>
</evidence>
<dbReference type="PROSITE" id="PS51434">
    <property type="entry name" value="NUP_C"/>
    <property type="match status" value="1"/>
</dbReference>
<dbReference type="EMBL" id="PDNB01000110">
    <property type="protein sequence ID" value="PGH07390.1"/>
    <property type="molecule type" value="Genomic_DNA"/>
</dbReference>
<dbReference type="Gene3D" id="1.10.10.2360">
    <property type="match status" value="1"/>
</dbReference>
<feature type="region of interest" description="Disordered" evidence="11">
    <location>
        <begin position="606"/>
        <end position="675"/>
    </location>
</feature>
<feature type="compositionally biased region" description="Gly residues" evidence="11">
    <location>
        <begin position="284"/>
        <end position="294"/>
    </location>
</feature>
<dbReference type="Gene3D" id="3.30.1610.10">
    <property type="entry name" value="Peptidase S59, nucleoporin"/>
    <property type="match status" value="1"/>
</dbReference>
<feature type="compositionally biased region" description="Polar residues" evidence="11">
    <location>
        <begin position="1077"/>
        <end position="1091"/>
    </location>
</feature>
<feature type="compositionally biased region" description="Pro residues" evidence="11">
    <location>
        <begin position="554"/>
        <end position="565"/>
    </location>
</feature>
<dbReference type="GO" id="GO:0006405">
    <property type="term" value="P:RNA export from nucleus"/>
    <property type="evidence" value="ECO:0007669"/>
    <property type="project" value="TreeGrafter"/>
</dbReference>
<dbReference type="Pfam" id="PF04096">
    <property type="entry name" value="Nucleoporin2"/>
    <property type="match status" value="1"/>
</dbReference>
<dbReference type="InterPro" id="IPR021967">
    <property type="entry name" value="Nup98_C"/>
</dbReference>
<keyword evidence="14" id="KW-1185">Reference proteome</keyword>
<feature type="compositionally biased region" description="Polar residues" evidence="11">
    <location>
        <begin position="996"/>
        <end position="1011"/>
    </location>
</feature>
<name>A0A2B7XER6_9EURO</name>
<comment type="subcellular location">
    <subcellularLocation>
        <location evidence="1">Nucleus</location>
        <location evidence="1">Nuclear pore complex</location>
    </subcellularLocation>
</comment>
<evidence type="ECO:0000256" key="1">
    <source>
        <dbReference type="ARBA" id="ARBA00004567"/>
    </source>
</evidence>
<dbReference type="PANTHER" id="PTHR23198">
    <property type="entry name" value="NUCLEOPORIN"/>
    <property type="match status" value="1"/>
</dbReference>
<feature type="region of interest" description="Disordered" evidence="11">
    <location>
        <begin position="1045"/>
        <end position="1144"/>
    </location>
</feature>
<feature type="compositionally biased region" description="Low complexity" evidence="11">
    <location>
        <begin position="22"/>
        <end position="33"/>
    </location>
</feature>
<dbReference type="GO" id="GO:0034398">
    <property type="term" value="P:telomere tethering at nuclear periphery"/>
    <property type="evidence" value="ECO:0007669"/>
    <property type="project" value="TreeGrafter"/>
</dbReference>
<feature type="compositionally biased region" description="Gly residues" evidence="11">
    <location>
        <begin position="34"/>
        <end position="43"/>
    </location>
</feature>
<sequence length="1911" mass="205027">MFGSQNKGFGTTSTSSGGGLFGSTTTPSTSFGTSGFGGGGTGFGSTPTGTTGGGLFGSTSQPQTTGFGGTGTSLFGGGGTTGGTGFGTSTGSGFGASGTALGGAVPPAEGSANPPFSPYTEKDQGSSVTNHYQTISAMQPYSKYSFEELRVADYQHGRKYGNASGQPGAFGSSAFGGFGQQPSTGGFGSATTSSPFGAATSAPSGFGQTQTTGFGSGTSSNPLFGGTKPATSLFGSTATSQPSTGFGTTGTTGGFGSNTASGTSFGGSTLFGSANQQSKPAFGSGTGSAFGGFGQNTTTSSSPFGSTPATSSPFGQQQQQQQPQQTGTGFGFGQNQTQTQNKSLFGGGFGGTGTQQQQPSSNLFGGGSTTNTGGTSLFGGQNTQQQQPTTSLFGNTANQQSGGTSLFGGGNQQQQQQEQKPSLFGGLGTGQTNTGTTGFGGFGGTQNTQQQGTSSLFGNQNQQQQKPSLFGNTATQQSPFGQTNTSTTGGTGLFGGLGGAGQTQQSQQQQPSGGLGSSLLNQSQQTQQQQQTTGLQASLLDGNPYGSQSIFSGLPPPNAPSPGPLATPLSASIRQKQRTPLPVYKISPNAANRLITPPTRQGYGFSYSTYGTPSTGSSTPSGLGSSLLGGSLRGGSLGRSFSKSMSSSSLRKTVDSDSDSIISPGAFSPGNSRYSSASLKRLTIDRSLRTDLFSRSTQSPALTNGDDAPGSKLKKKVSFDSQTAGGESGPETDGAVVHVETQSPEPTAEELGFLRSTRKQNGEINGTNGAGKEVNGVNGAAGDRPEMEQVQGNELAVVPDDREQRSPSGEALVKVPSRDPKPGEYWMKPARHELSKIPREQQKHFKGFTVGRSGCGSVTFDEPVDLTTVDIDSLFDKIIKIGTRSITVYPDDVTKPPRGKGLNVPSILRIENSWPRGRDKKAPSPITSGPFFEKHVDRLRKVTNTEFIDYEKLTGTWVFKVPHFTTYGLDYDDDDDEGENFDQSTLSAPPPDTPTPKAQTPTQSSFANSEFNSTMSFDDSFMSGSAAGMEDDTFEFKKRNLVPGSFLGQGGNEGGVEEHQMETDEEQESFLEERSAESPSENGSYEQTESQDATESEGGLEEDEDMDVTMAGSFPVPDRSAEPTMYSSPLKTTTQRPAQRHGTPSKMYLNLDGNWAEQLQRTISPRKQDRQALREIQGNVFANKDDDATPTKSAKPTKEVGFATSIDLMNSLFPQASVAKGKSHDKSVKAKGFQWPYPKQSKTVGGSAKDMSENDILFHNSFKPKFGRMNNFICSRVPDSYNRSEAPWNQAAALSSEGRTIVIHRYDEATPPPHMLTVQKDRTEIRIVDNVPFARLANADFSSMAEAVSGNSPSADLERQVWQLANILFNDDIQDDISAGVPQNLQDQYRHRIKKDRLSRLWQSIIRDRHAKDISSIESPEERAIAYLCSHRVDEACKTLVESRNLHLGTLIPQIGRDSAIRDDMREQIESWRKHNVYSEMTEPIRALYELLAGNCLRSDGKPGGALEDRASTFYLSERFELDWIQAFGLRLWYGIGDEDPIEAAVELFYNDITQGNEPSYPFSAPASNSKRDDPLESPLWVVLKLFTAVMGPKENIIIPPVRLPEAILPDAVSGNPLDNRFSFQLFHHLQTTMGHLEAVVIDQYRADQLTWDYAWELIALYQYPPAVFALLHLTSATQRERSIKETLSNFAAWLPSRTLPDGTPNSLWNYVFNDLQIPSNWLWVAKALYARAHNDPSNEVQYLINAKHWNEAHETFRRLVGPKTVIERDYATLETLLAGFGESPERKVRGWASGGAVYDDFLHLITAKGWRREQARLKRLISALATLKQRMESGKEKEGKEDASASAASLEETVAFREISHVVAGWCARDARSTVEPSAILNLLLTQDTRLMHTAEMSRRYYNIIMATAH</sequence>
<keyword evidence="9" id="KW-0906">Nuclear pore complex</keyword>
<feature type="compositionally biased region" description="Low complexity" evidence="11">
    <location>
        <begin position="297"/>
        <end position="341"/>
    </location>
</feature>
<feature type="compositionally biased region" description="Low complexity" evidence="11">
    <location>
        <begin position="204"/>
        <end position="220"/>
    </location>
</feature>
<organism evidence="13 14">
    <name type="scientific">Helicocarpus griseus UAMH5409</name>
    <dbReference type="NCBI Taxonomy" id="1447875"/>
    <lineage>
        <taxon>Eukaryota</taxon>
        <taxon>Fungi</taxon>
        <taxon>Dikarya</taxon>
        <taxon>Ascomycota</taxon>
        <taxon>Pezizomycotina</taxon>
        <taxon>Eurotiomycetes</taxon>
        <taxon>Eurotiomycetidae</taxon>
        <taxon>Onygenales</taxon>
        <taxon>Ajellomycetaceae</taxon>
        <taxon>Helicocarpus</taxon>
    </lineage>
</organism>
<feature type="region of interest" description="Disordered" evidence="11">
    <location>
        <begin position="801"/>
        <end position="824"/>
    </location>
</feature>
<evidence type="ECO:0000256" key="2">
    <source>
        <dbReference type="ARBA" id="ARBA00008926"/>
    </source>
</evidence>
<dbReference type="SUPFAM" id="SSF82215">
    <property type="entry name" value="C-terminal autoproteolytic domain of nucleoporin nup98"/>
    <property type="match status" value="1"/>
</dbReference>
<feature type="compositionally biased region" description="Gly residues" evidence="11">
    <location>
        <begin position="247"/>
        <end position="256"/>
    </location>
</feature>
<feature type="compositionally biased region" description="Low complexity" evidence="11">
    <location>
        <begin position="606"/>
        <end position="630"/>
    </location>
</feature>
<dbReference type="GO" id="GO:0051028">
    <property type="term" value="P:mRNA transport"/>
    <property type="evidence" value="ECO:0007669"/>
    <property type="project" value="UniProtKB-KW"/>
</dbReference>
<dbReference type="GO" id="GO:0017056">
    <property type="term" value="F:structural constituent of nuclear pore"/>
    <property type="evidence" value="ECO:0007669"/>
    <property type="project" value="InterPro"/>
</dbReference>
<dbReference type="FunFam" id="1.10.10.2360:FF:000001">
    <property type="entry name" value="Nuclear pore complex protein Nup98-Nup96"/>
    <property type="match status" value="1"/>
</dbReference>
<evidence type="ECO:0000313" key="13">
    <source>
        <dbReference type="EMBL" id="PGH07390.1"/>
    </source>
</evidence>
<protein>
    <recommendedName>
        <fullName evidence="12">Peptidase S59 domain-containing protein</fullName>
    </recommendedName>
</protein>
<feature type="compositionally biased region" description="Low complexity" evidence="11">
    <location>
        <begin position="180"/>
        <end position="197"/>
    </location>
</feature>
<feature type="compositionally biased region" description="Polar residues" evidence="11">
    <location>
        <begin position="454"/>
        <end position="480"/>
    </location>
</feature>
<dbReference type="STRING" id="1447875.A0A2B7XER6"/>
<feature type="domain" description="Peptidase S59" evidence="12">
    <location>
        <begin position="822"/>
        <end position="964"/>
    </location>
</feature>
<keyword evidence="7" id="KW-0653">Protein transport</keyword>
<feature type="compositionally biased region" description="Gly residues" evidence="11">
    <location>
        <begin position="489"/>
        <end position="501"/>
    </location>
</feature>
<proteinExistence type="inferred from homology"/>
<accession>A0A2B7XER6</accession>
<dbReference type="Gene3D" id="1.25.40.690">
    <property type="match status" value="1"/>
</dbReference>
<dbReference type="Pfam" id="PF12110">
    <property type="entry name" value="Nup96"/>
    <property type="match status" value="1"/>
</dbReference>
<dbReference type="InterPro" id="IPR007230">
    <property type="entry name" value="Nup98_auto-Pept-S59_dom"/>
</dbReference>
<feature type="compositionally biased region" description="Low complexity" evidence="11">
    <location>
        <begin position="502"/>
        <end position="540"/>
    </location>
</feature>
<feature type="region of interest" description="Disordered" evidence="11">
    <location>
        <begin position="1"/>
        <end position="128"/>
    </location>
</feature>
<dbReference type="InterPro" id="IPR037665">
    <property type="entry name" value="Nucleoporin_S59-like"/>
</dbReference>
<feature type="region of interest" description="Disordered" evidence="11">
    <location>
        <begin position="172"/>
        <end position="574"/>
    </location>
</feature>
<dbReference type="GO" id="GO:0008139">
    <property type="term" value="F:nuclear localization sequence binding"/>
    <property type="evidence" value="ECO:0007669"/>
    <property type="project" value="TreeGrafter"/>
</dbReference>
<dbReference type="GO" id="GO:0006606">
    <property type="term" value="P:protein import into nucleus"/>
    <property type="evidence" value="ECO:0007669"/>
    <property type="project" value="TreeGrafter"/>
</dbReference>
<dbReference type="PANTHER" id="PTHR23198:SF6">
    <property type="entry name" value="NUCLEAR PORE COMPLEX PROTEIN NUP98-NUP96"/>
    <property type="match status" value="1"/>
</dbReference>
<evidence type="ECO:0000256" key="6">
    <source>
        <dbReference type="ARBA" id="ARBA00022816"/>
    </source>
</evidence>
<keyword evidence="3" id="KW-0813">Transport</keyword>
<dbReference type="FunFam" id="3.30.1610.10:FF:000003">
    <property type="entry name" value="Nucleoporin SONB, putative"/>
    <property type="match status" value="1"/>
</dbReference>
<comment type="caution">
    <text evidence="13">The sequence shown here is derived from an EMBL/GenBank/DDBJ whole genome shotgun (WGS) entry which is preliminary data.</text>
</comment>
<dbReference type="FunFam" id="1.25.40.690:FF:000003">
    <property type="entry name" value="Nucleoporin SONB, putative"/>
    <property type="match status" value="1"/>
</dbReference>
<feature type="compositionally biased region" description="Polar residues" evidence="11">
    <location>
        <begin position="1125"/>
        <end position="1137"/>
    </location>
</feature>
<keyword evidence="5" id="KW-0068">Autocatalytic cleavage</keyword>
<dbReference type="GO" id="GO:0044614">
    <property type="term" value="C:nuclear pore cytoplasmic filaments"/>
    <property type="evidence" value="ECO:0007669"/>
    <property type="project" value="TreeGrafter"/>
</dbReference>
<dbReference type="InterPro" id="IPR036903">
    <property type="entry name" value="Nup98_auto-Pept-S59_dom_sf"/>
</dbReference>
<dbReference type="OrthoDB" id="3797628at2759"/>
<evidence type="ECO:0000256" key="8">
    <source>
        <dbReference type="ARBA" id="ARBA00023010"/>
    </source>
</evidence>
<evidence type="ECO:0000256" key="11">
    <source>
        <dbReference type="SAM" id="MobiDB-lite"/>
    </source>
</evidence>
<feature type="compositionally biased region" description="Acidic residues" evidence="11">
    <location>
        <begin position="970"/>
        <end position="980"/>
    </location>
</feature>
<feature type="compositionally biased region" description="Low complexity" evidence="11">
    <location>
        <begin position="638"/>
        <end position="651"/>
    </location>
</feature>
<feature type="compositionally biased region" description="Low complexity" evidence="11">
    <location>
        <begin position="354"/>
        <end position="390"/>
    </location>
</feature>
<feature type="compositionally biased region" description="Low complexity" evidence="11">
    <location>
        <begin position="257"/>
        <end position="273"/>
    </location>
</feature>
<evidence type="ECO:0000256" key="7">
    <source>
        <dbReference type="ARBA" id="ARBA00022927"/>
    </source>
</evidence>
<comment type="similarity">
    <text evidence="2">Belongs to the nucleoporin GLFG family.</text>
</comment>
<dbReference type="Proteomes" id="UP000223968">
    <property type="component" value="Unassembled WGS sequence"/>
</dbReference>
<keyword evidence="6" id="KW-0509">mRNA transport</keyword>
<gene>
    <name evidence="13" type="ORF">AJ79_06292</name>
</gene>
<keyword evidence="4" id="KW-0677">Repeat</keyword>
<evidence type="ECO:0000259" key="12">
    <source>
        <dbReference type="PROSITE" id="PS51434"/>
    </source>
</evidence>
<evidence type="ECO:0000256" key="9">
    <source>
        <dbReference type="ARBA" id="ARBA00023132"/>
    </source>
</evidence>
<evidence type="ECO:0000256" key="4">
    <source>
        <dbReference type="ARBA" id="ARBA00022737"/>
    </source>
</evidence>
<reference evidence="13 14" key="1">
    <citation type="submission" date="2017-10" db="EMBL/GenBank/DDBJ databases">
        <title>Comparative genomics in systemic dimorphic fungi from Ajellomycetaceae.</title>
        <authorList>
            <person name="Munoz J.F."/>
            <person name="Mcewen J.G."/>
            <person name="Clay O.K."/>
            <person name="Cuomo C.A."/>
        </authorList>
    </citation>
    <scope>NUCLEOTIDE SEQUENCE [LARGE SCALE GENOMIC DNA]</scope>
    <source>
        <strain evidence="13 14">UAMH5409</strain>
    </source>
</reference>
<evidence type="ECO:0000256" key="5">
    <source>
        <dbReference type="ARBA" id="ARBA00022813"/>
    </source>
</evidence>
<feature type="region of interest" description="Disordered" evidence="11">
    <location>
        <begin position="970"/>
        <end position="1011"/>
    </location>
</feature>
<feature type="region of interest" description="Disordered" evidence="11">
    <location>
        <begin position="1177"/>
        <end position="1197"/>
    </location>
</feature>
<keyword evidence="8" id="KW-0811">Translocation</keyword>
<feature type="compositionally biased region" description="Gly residues" evidence="11">
    <location>
        <begin position="66"/>
        <end position="96"/>
    </location>
</feature>
<feature type="region of interest" description="Disordered" evidence="11">
    <location>
        <begin position="695"/>
        <end position="786"/>
    </location>
</feature>
<evidence type="ECO:0000256" key="10">
    <source>
        <dbReference type="ARBA" id="ARBA00023242"/>
    </source>
</evidence>
<feature type="compositionally biased region" description="Acidic residues" evidence="11">
    <location>
        <begin position="1092"/>
        <end position="1107"/>
    </location>
</feature>
<feature type="compositionally biased region" description="Polar residues" evidence="11">
    <location>
        <begin position="229"/>
        <end position="238"/>
    </location>
</feature>
<dbReference type="GO" id="GO:0003723">
    <property type="term" value="F:RNA binding"/>
    <property type="evidence" value="ECO:0007669"/>
    <property type="project" value="TreeGrafter"/>
</dbReference>
<evidence type="ECO:0000313" key="14">
    <source>
        <dbReference type="Proteomes" id="UP000223968"/>
    </source>
</evidence>
<feature type="compositionally biased region" description="Polar residues" evidence="11">
    <location>
        <begin position="391"/>
        <end position="404"/>
    </location>
</feature>
<keyword evidence="10" id="KW-0539">Nucleus</keyword>
<dbReference type="GO" id="GO:0000973">
    <property type="term" value="P:post-transcriptional tethering of RNA polymerase II gene DNA at nuclear periphery"/>
    <property type="evidence" value="ECO:0007669"/>
    <property type="project" value="TreeGrafter"/>
</dbReference>